<accession>M0IPR2</accession>
<evidence type="ECO:0000313" key="1">
    <source>
        <dbReference type="EMBL" id="ELZ97833.1"/>
    </source>
</evidence>
<dbReference type="AlphaFoldDB" id="M0IPR2"/>
<dbReference type="Proteomes" id="UP000011508">
    <property type="component" value="Unassembled WGS sequence"/>
</dbReference>
<evidence type="ECO:0000313" key="2">
    <source>
        <dbReference type="Proteomes" id="UP000011508"/>
    </source>
</evidence>
<protein>
    <submittedName>
        <fullName evidence="1">Uncharacterized protein</fullName>
    </submittedName>
</protein>
<comment type="caution">
    <text evidence="1">The sequence shown here is derived from an EMBL/GenBank/DDBJ whole genome shotgun (WGS) entry which is preliminary data.</text>
</comment>
<name>M0IPR2_9EURY</name>
<organism evidence="1 2">
    <name type="scientific">Haloferax sulfurifontis ATCC BAA-897</name>
    <dbReference type="NCBI Taxonomy" id="662480"/>
    <lineage>
        <taxon>Archaea</taxon>
        <taxon>Methanobacteriati</taxon>
        <taxon>Methanobacteriota</taxon>
        <taxon>Stenosarchaea group</taxon>
        <taxon>Halobacteria</taxon>
        <taxon>Halobacteriales</taxon>
        <taxon>Haloferacaceae</taxon>
        <taxon>Haloferax</taxon>
    </lineage>
</organism>
<gene>
    <name evidence="1" type="ORF">C441_03342</name>
</gene>
<keyword evidence="2" id="KW-1185">Reference proteome</keyword>
<dbReference type="EMBL" id="AOLM01000004">
    <property type="protein sequence ID" value="ELZ97833.1"/>
    <property type="molecule type" value="Genomic_DNA"/>
</dbReference>
<dbReference type="PATRIC" id="fig|662480.6.peg.673"/>
<proteinExistence type="predicted"/>
<reference evidence="1 2" key="1">
    <citation type="journal article" date="2014" name="PLoS Genet.">
        <title>Phylogenetically driven sequencing of extremely halophilic archaea reveals strategies for static and dynamic osmo-response.</title>
        <authorList>
            <person name="Becker E.A."/>
            <person name="Seitzer P.M."/>
            <person name="Tritt A."/>
            <person name="Larsen D."/>
            <person name="Krusor M."/>
            <person name="Yao A.I."/>
            <person name="Wu D."/>
            <person name="Madern D."/>
            <person name="Eisen J.A."/>
            <person name="Darling A.E."/>
            <person name="Facciotti M.T."/>
        </authorList>
    </citation>
    <scope>NUCLEOTIDE SEQUENCE [LARGE SCALE GENOMIC DNA]</scope>
    <source>
        <strain evidence="1 2">ATCC BAA-897</strain>
    </source>
</reference>
<sequence>MRPTWIITSQRITEDRKGLSKALRHQRPLEEKLRIRLEFVVVVNVVELYLTVDLPLLSKLTAEGYRIFECG</sequence>